<gene>
    <name evidence="2" type="ORF">STIAU_5664</name>
</gene>
<dbReference type="AlphaFoldDB" id="Q08VY2"/>
<feature type="compositionally biased region" description="Basic residues" evidence="1">
    <location>
        <begin position="70"/>
        <end position="79"/>
    </location>
</feature>
<comment type="caution">
    <text evidence="2">The sequence shown here is derived from an EMBL/GenBank/DDBJ whole genome shotgun (WGS) entry which is preliminary data.</text>
</comment>
<feature type="compositionally biased region" description="Basic residues" evidence="1">
    <location>
        <begin position="9"/>
        <end position="18"/>
    </location>
</feature>
<evidence type="ECO:0000313" key="3">
    <source>
        <dbReference type="Proteomes" id="UP000032702"/>
    </source>
</evidence>
<dbReference type="Proteomes" id="UP000032702">
    <property type="component" value="Unassembled WGS sequence"/>
</dbReference>
<evidence type="ECO:0000313" key="2">
    <source>
        <dbReference type="EMBL" id="EAU64627.1"/>
    </source>
</evidence>
<accession>Q08VY2</accession>
<reference evidence="2 3" key="1">
    <citation type="submission" date="2006-04" db="EMBL/GenBank/DDBJ databases">
        <authorList>
            <person name="Nierman W.C."/>
        </authorList>
    </citation>
    <scope>NUCLEOTIDE SEQUENCE [LARGE SCALE GENOMIC DNA]</scope>
    <source>
        <strain evidence="2 3">DW4/3-1</strain>
    </source>
</reference>
<feature type="region of interest" description="Disordered" evidence="1">
    <location>
        <begin position="1"/>
        <end position="81"/>
    </location>
</feature>
<proteinExistence type="predicted"/>
<protein>
    <submittedName>
        <fullName evidence="2">Uncharacterized protein</fullName>
    </submittedName>
</protein>
<evidence type="ECO:0000256" key="1">
    <source>
        <dbReference type="SAM" id="MobiDB-lite"/>
    </source>
</evidence>
<name>Q08VY2_STIAD</name>
<dbReference type="EMBL" id="AAMD01000109">
    <property type="protein sequence ID" value="EAU64627.1"/>
    <property type="molecule type" value="Genomic_DNA"/>
</dbReference>
<organism evidence="2 3">
    <name type="scientific">Stigmatella aurantiaca (strain DW4/3-1)</name>
    <dbReference type="NCBI Taxonomy" id="378806"/>
    <lineage>
        <taxon>Bacteria</taxon>
        <taxon>Pseudomonadati</taxon>
        <taxon>Myxococcota</taxon>
        <taxon>Myxococcia</taxon>
        <taxon>Myxococcales</taxon>
        <taxon>Cystobacterineae</taxon>
        <taxon>Archangiaceae</taxon>
        <taxon>Stigmatella</taxon>
    </lineage>
</organism>
<sequence>MAKCPWPRRTVRRLRRSTPWRGKVSKEAPVGTQKGGEAPGRNSGRKMPPGDTRCFRTGRKAASGPGLPSRRQRSGSGRKRCMDCPFGSVSRRWITDAPGGDHSMKSKRASSAVRGVQAVWSLALLAGCGDDGLTQGQAFSSPEGWVLGDPYANAIGPGTSSPVLGADSALGGPDEQSAIVLGLLNTALVLDMGEGEEGTGDLSVYYSGVSIGIVTHVDFLRTDGSLISSGLLHLAKIRGGKQVTDVAYSAAPTPYRYVRLRGLLAVPYAVDAVEAASIVTQGAEG</sequence>